<reference evidence="7 8" key="1">
    <citation type="submission" date="2023-06" db="EMBL/GenBank/DDBJ databases">
        <title>Sporosarcina sp. nov., isolated from Korean traditional fermented seafood 'Jeotgal'.</title>
        <authorList>
            <person name="Yang A.I."/>
            <person name="Shin N.-R."/>
        </authorList>
    </citation>
    <scope>NUCLEOTIDE SEQUENCE [LARGE SCALE GENOMIC DNA]</scope>
    <source>
        <strain evidence="7 8">KCTC43456</strain>
    </source>
</reference>
<evidence type="ECO:0000256" key="2">
    <source>
        <dbReference type="ARBA" id="ARBA00022475"/>
    </source>
</evidence>
<evidence type="ECO:0000313" key="7">
    <source>
        <dbReference type="EMBL" id="MDW0115722.1"/>
    </source>
</evidence>
<keyword evidence="3 6" id="KW-0812">Transmembrane</keyword>
<comment type="subcellular location">
    <subcellularLocation>
        <location evidence="1">Cell membrane</location>
    </subcellularLocation>
</comment>
<proteinExistence type="predicted"/>
<keyword evidence="7" id="KW-0282">Flagellum</keyword>
<sequence>MNFTNGFKLVLTCLLTFFVLNVSLFEVVHAETDSNKSIFDCLGKNEDCDQEPQSEFDKSEPVNSSTADEETFGLSFWDYVRTVFALLFVIVLLFALLKFINRKNRMFNQHQLMKNIGGLSLGQNKSIQLVVIGETYFIVGVGDEVRLLKEITDAEEINVLENYFENNDEQSPSNIVDKIMTMLKSKRESTDEEPVDFGKLFTSRLDELREERKKHLNRLKEKEKRKDE</sequence>
<keyword evidence="5 6" id="KW-0472">Membrane</keyword>
<dbReference type="RefSeq" id="WP_283731727.1">
    <property type="nucleotide sequence ID" value="NZ_CP125968.1"/>
</dbReference>
<name>A0AAW9A410_9BACL</name>
<dbReference type="Proteomes" id="UP001271648">
    <property type="component" value="Unassembled WGS sequence"/>
</dbReference>
<dbReference type="GO" id="GO:0016020">
    <property type="term" value="C:membrane"/>
    <property type="evidence" value="ECO:0007669"/>
    <property type="project" value="InterPro"/>
</dbReference>
<feature type="transmembrane region" description="Helical" evidence="6">
    <location>
        <begin position="79"/>
        <end position="100"/>
    </location>
</feature>
<dbReference type="InterPro" id="IPR022781">
    <property type="entry name" value="Flagellar_biosynth_FliO"/>
</dbReference>
<dbReference type="Pfam" id="PF04347">
    <property type="entry name" value="FliO"/>
    <property type="match status" value="1"/>
</dbReference>
<gene>
    <name evidence="7" type="ORF">QTL97_02060</name>
</gene>
<evidence type="ECO:0000256" key="1">
    <source>
        <dbReference type="ARBA" id="ARBA00004236"/>
    </source>
</evidence>
<keyword evidence="7" id="KW-0966">Cell projection</keyword>
<evidence type="ECO:0000256" key="5">
    <source>
        <dbReference type="ARBA" id="ARBA00023136"/>
    </source>
</evidence>
<comment type="caution">
    <text evidence="7">The sequence shown here is derived from an EMBL/GenBank/DDBJ whole genome shotgun (WGS) entry which is preliminary data.</text>
</comment>
<evidence type="ECO:0000313" key="8">
    <source>
        <dbReference type="Proteomes" id="UP001271648"/>
    </source>
</evidence>
<keyword evidence="7" id="KW-0969">Cilium</keyword>
<protein>
    <submittedName>
        <fullName evidence="7">Flagellar biosynthetic protein FliO</fullName>
    </submittedName>
</protein>
<dbReference type="GO" id="GO:0044781">
    <property type="term" value="P:bacterial-type flagellum organization"/>
    <property type="evidence" value="ECO:0007669"/>
    <property type="project" value="InterPro"/>
</dbReference>
<evidence type="ECO:0000256" key="3">
    <source>
        <dbReference type="ARBA" id="ARBA00022692"/>
    </source>
</evidence>
<keyword evidence="4 6" id="KW-1133">Transmembrane helix</keyword>
<keyword evidence="8" id="KW-1185">Reference proteome</keyword>
<evidence type="ECO:0000256" key="6">
    <source>
        <dbReference type="SAM" id="Phobius"/>
    </source>
</evidence>
<dbReference type="EMBL" id="JAUBDJ010000001">
    <property type="protein sequence ID" value="MDW0115722.1"/>
    <property type="molecule type" value="Genomic_DNA"/>
</dbReference>
<keyword evidence="2" id="KW-1003">Cell membrane</keyword>
<accession>A0AAW9A410</accession>
<dbReference type="AlphaFoldDB" id="A0AAW9A410"/>
<organism evidence="7 8">
    <name type="scientific">Sporosarcina thermotolerans</name>
    <dbReference type="NCBI Taxonomy" id="633404"/>
    <lineage>
        <taxon>Bacteria</taxon>
        <taxon>Bacillati</taxon>
        <taxon>Bacillota</taxon>
        <taxon>Bacilli</taxon>
        <taxon>Bacillales</taxon>
        <taxon>Caryophanaceae</taxon>
        <taxon>Sporosarcina</taxon>
    </lineage>
</organism>
<evidence type="ECO:0000256" key="4">
    <source>
        <dbReference type="ARBA" id="ARBA00022989"/>
    </source>
</evidence>